<dbReference type="EMBL" id="AKWR02000159">
    <property type="protein sequence ID" value="EMJ35716.1"/>
    <property type="molecule type" value="Genomic_DNA"/>
</dbReference>
<gene>
    <name evidence="1" type="ORF">LEP1GSC079_1253</name>
</gene>
<accession>A0A0F6ICE1</accession>
<comment type="caution">
    <text evidence="1">The sequence shown here is derived from an EMBL/GenBank/DDBJ whole genome shotgun (WGS) entry which is preliminary data.</text>
</comment>
<evidence type="ECO:0000313" key="1">
    <source>
        <dbReference type="EMBL" id="EMJ35716.1"/>
    </source>
</evidence>
<name>A0A0F6ICE1_LEPIR</name>
<evidence type="ECO:0000313" key="2">
    <source>
        <dbReference type="Proteomes" id="UP000012164"/>
    </source>
</evidence>
<reference evidence="1 2" key="1">
    <citation type="submission" date="2013-01" db="EMBL/GenBank/DDBJ databases">
        <authorList>
            <person name="Harkins D.M."/>
            <person name="Durkin A.S."/>
            <person name="Brinkac L.M."/>
            <person name="Haft D.H."/>
            <person name="Selengut J.D."/>
            <person name="Sanka R."/>
            <person name="DePew J."/>
            <person name="Purushe J."/>
            <person name="Peacock S.J."/>
            <person name="Thaipadungpanit J."/>
            <person name="Wuthiekanun V.W."/>
            <person name="Day N.P."/>
            <person name="Vinetz J.M."/>
            <person name="Sutton G.G."/>
            <person name="Nierman W.C."/>
            <person name="Fouts D.E."/>
        </authorList>
    </citation>
    <scope>NUCLEOTIDE SEQUENCE [LARGE SCALE GENOMIC DNA]</scope>
    <source>
        <strain evidence="1 2">FPW1039</strain>
    </source>
</reference>
<sequence>MYGNESIAKARHGRFKTLEECEAQISADEELSETLRKQDGACEGPGC</sequence>
<proteinExistence type="predicted"/>
<protein>
    <submittedName>
        <fullName evidence="1">Uncharacterized protein</fullName>
    </submittedName>
</protein>
<organism evidence="1 2">
    <name type="scientific">Leptospira interrogans str. FPW1039</name>
    <dbReference type="NCBI Taxonomy" id="1193040"/>
    <lineage>
        <taxon>Bacteria</taxon>
        <taxon>Pseudomonadati</taxon>
        <taxon>Spirochaetota</taxon>
        <taxon>Spirochaetia</taxon>
        <taxon>Leptospirales</taxon>
        <taxon>Leptospiraceae</taxon>
        <taxon>Leptospira</taxon>
    </lineage>
</organism>
<dbReference type="AlphaFoldDB" id="A0A0F6ICE1"/>
<dbReference type="Proteomes" id="UP000012164">
    <property type="component" value="Unassembled WGS sequence"/>
</dbReference>